<evidence type="ECO:0000313" key="1">
    <source>
        <dbReference type="EMBL" id="EEU34918.1"/>
    </source>
</evidence>
<dbReference type="AlphaFoldDB" id="C7ZM71"/>
<dbReference type="OMA" id="KAVGYDW"/>
<dbReference type="GeneID" id="9679069"/>
<dbReference type="OrthoDB" id="6499973at2759"/>
<gene>
    <name evidence="1" type="ORF">NECHADRAFT_29327</name>
</gene>
<protein>
    <submittedName>
        <fullName evidence="1">Uncharacterized protein</fullName>
    </submittedName>
</protein>
<sequence length="185" mass="21742">PRPERGVKRQQIDRTLSENFKHYGHWGYAIHRTYYSPESDEHWDMLLDALTRQIYLALGYVGTDEMYDHEVSQGSRRSPYRESREAYTKDLERLKKLFHLDPHEDPALLNGLDVGQLREVCSKEHAEAEKTMSGGRFKFALFADETVLKDIARGEFVVKVVQYDWREGFGDWGWMRIPTGYLPEL</sequence>
<dbReference type="HOGENOM" id="CLU_071337_0_0_1"/>
<dbReference type="RefSeq" id="XP_003040631.1">
    <property type="nucleotide sequence ID" value="XM_003040585.1"/>
</dbReference>
<name>C7ZM71_FUSV7</name>
<dbReference type="STRING" id="660122.C7ZM71"/>
<dbReference type="Proteomes" id="UP000005206">
    <property type="component" value="Chromosome 5"/>
</dbReference>
<dbReference type="VEuPathDB" id="FungiDB:NECHADRAFT_29327"/>
<reference evidence="1 2" key="1">
    <citation type="journal article" date="2009" name="PLoS Genet.">
        <title>The genome of Nectria haematococca: contribution of supernumerary chromosomes to gene expansion.</title>
        <authorList>
            <person name="Coleman J.J."/>
            <person name="Rounsley S.D."/>
            <person name="Rodriguez-Carres M."/>
            <person name="Kuo A."/>
            <person name="Wasmann C.C."/>
            <person name="Grimwood J."/>
            <person name="Schmutz J."/>
            <person name="Taga M."/>
            <person name="White G.J."/>
            <person name="Zhou S."/>
            <person name="Schwartz D.C."/>
            <person name="Freitag M."/>
            <person name="Ma L.J."/>
            <person name="Danchin E.G."/>
            <person name="Henrissat B."/>
            <person name="Coutinho P.M."/>
            <person name="Nelson D.R."/>
            <person name="Straney D."/>
            <person name="Napoli C.A."/>
            <person name="Barker B.M."/>
            <person name="Gribskov M."/>
            <person name="Rep M."/>
            <person name="Kroken S."/>
            <person name="Molnar I."/>
            <person name="Rensing C."/>
            <person name="Kennell J.C."/>
            <person name="Zamora J."/>
            <person name="Farman M.L."/>
            <person name="Selker E.U."/>
            <person name="Salamov A."/>
            <person name="Shapiro H."/>
            <person name="Pangilinan J."/>
            <person name="Lindquist E."/>
            <person name="Lamers C."/>
            <person name="Grigoriev I.V."/>
            <person name="Geiser D.M."/>
            <person name="Covert S.F."/>
            <person name="Temporini E."/>
            <person name="Vanetten H.D."/>
        </authorList>
    </citation>
    <scope>NUCLEOTIDE SEQUENCE [LARGE SCALE GENOMIC DNA]</scope>
    <source>
        <strain evidence="2">ATCC MYA-4622 / CBS 123669 / FGSC 9596 / NRRL 45880 / 77-13-4</strain>
    </source>
</reference>
<keyword evidence="2" id="KW-1185">Reference proteome</keyword>
<dbReference type="InParanoid" id="C7ZM71"/>
<dbReference type="KEGG" id="nhe:NECHADRAFT_29327"/>
<feature type="non-terminal residue" evidence="1">
    <location>
        <position position="1"/>
    </location>
</feature>
<organism evidence="1 2">
    <name type="scientific">Fusarium vanettenii (strain ATCC MYA-4622 / CBS 123669 / FGSC 9596 / NRRL 45880 / 77-13-4)</name>
    <name type="common">Fusarium solani subsp. pisi</name>
    <dbReference type="NCBI Taxonomy" id="660122"/>
    <lineage>
        <taxon>Eukaryota</taxon>
        <taxon>Fungi</taxon>
        <taxon>Dikarya</taxon>
        <taxon>Ascomycota</taxon>
        <taxon>Pezizomycotina</taxon>
        <taxon>Sordariomycetes</taxon>
        <taxon>Hypocreomycetidae</taxon>
        <taxon>Hypocreales</taxon>
        <taxon>Nectriaceae</taxon>
        <taxon>Fusarium</taxon>
        <taxon>Fusarium solani species complex</taxon>
        <taxon>Fusarium vanettenii</taxon>
    </lineage>
</organism>
<feature type="non-terminal residue" evidence="1">
    <location>
        <position position="185"/>
    </location>
</feature>
<dbReference type="EMBL" id="GG698949">
    <property type="protein sequence ID" value="EEU34918.1"/>
    <property type="molecule type" value="Genomic_DNA"/>
</dbReference>
<proteinExistence type="predicted"/>
<accession>C7ZM71</accession>
<evidence type="ECO:0000313" key="2">
    <source>
        <dbReference type="Proteomes" id="UP000005206"/>
    </source>
</evidence>
<dbReference type="eggNOG" id="ENOG502RJ6N">
    <property type="taxonomic scope" value="Eukaryota"/>
</dbReference>